<feature type="compositionally biased region" description="Basic and acidic residues" evidence="5">
    <location>
        <begin position="172"/>
        <end position="181"/>
    </location>
</feature>
<dbReference type="InterPro" id="IPR011598">
    <property type="entry name" value="bHLH_dom"/>
</dbReference>
<feature type="region of interest" description="Disordered" evidence="5">
    <location>
        <begin position="305"/>
        <end position="351"/>
    </location>
</feature>
<dbReference type="GO" id="GO:0000981">
    <property type="term" value="F:DNA-binding transcription factor activity, RNA polymerase II-specific"/>
    <property type="evidence" value="ECO:0007669"/>
    <property type="project" value="TreeGrafter"/>
</dbReference>
<dbReference type="Gene3D" id="4.10.280.10">
    <property type="entry name" value="Helix-loop-helix DNA-binding domain"/>
    <property type="match status" value="1"/>
</dbReference>
<evidence type="ECO:0000256" key="1">
    <source>
        <dbReference type="ARBA" id="ARBA00004123"/>
    </source>
</evidence>
<evidence type="ECO:0000259" key="6">
    <source>
        <dbReference type="PROSITE" id="PS50888"/>
    </source>
</evidence>
<dbReference type="InterPro" id="IPR036638">
    <property type="entry name" value="HLH_DNA-bd_sf"/>
</dbReference>
<dbReference type="PROSITE" id="PS50888">
    <property type="entry name" value="BHLH"/>
    <property type="match status" value="1"/>
</dbReference>
<dbReference type="Proteomes" id="UP000807469">
    <property type="component" value="Unassembled WGS sequence"/>
</dbReference>
<dbReference type="CDD" id="cd11387">
    <property type="entry name" value="bHLHzip_USF_MITF"/>
    <property type="match status" value="1"/>
</dbReference>
<dbReference type="GO" id="GO:0046983">
    <property type="term" value="F:protein dimerization activity"/>
    <property type="evidence" value="ECO:0007669"/>
    <property type="project" value="InterPro"/>
</dbReference>
<feature type="region of interest" description="Disordered" evidence="5">
    <location>
        <begin position="92"/>
        <end position="126"/>
    </location>
</feature>
<dbReference type="EMBL" id="MU155131">
    <property type="protein sequence ID" value="KAF9486160.1"/>
    <property type="molecule type" value="Genomic_DNA"/>
</dbReference>
<dbReference type="SUPFAM" id="SSF47459">
    <property type="entry name" value="HLH, helix-loop-helix DNA-binding domain"/>
    <property type="match status" value="1"/>
</dbReference>
<feature type="region of interest" description="Disordered" evidence="5">
    <location>
        <begin position="217"/>
        <end position="261"/>
    </location>
</feature>
<comment type="caution">
    <text evidence="7">The sequence shown here is derived from an EMBL/GenBank/DDBJ whole genome shotgun (WGS) entry which is preliminary data.</text>
</comment>
<sequence length="481" mass="48202">MSLPPVSALHTPYTHHHHHNNNNQMHHGSLSSMGQGKSPIDFGLAPGSHALSIPKSPLGGMDFGLGAFGGGTGLGGVSSPLLPINASLSARNGTNGGVGPPPPSSTTAGNGAFGPGSPVVPSSTVPGANVTVPSNAASGGAAAAGTGAAATGGTSDKQSLLANEKRRRRRESHNAVERRRRDNINEKISELATLIPECMLDGGASTSSGSAAVAANGGANGGGSGSPASPGLLDGAEPLLPIPLGEKGGKDGVAKDEGGEESGVVKANKGMILRKSVEYIRYLQQLVTAQGARNRELEQELKAYRGSVSSGASDSGEPNGKPKSGARDMSADSADGDHLGSHHHTNHSLSLHGANDADAMMLHDGAGDANGAGGAMDFAMGGYVNGVGMLPSMPEDDDELELELAGAAPEQHHHQGEDGGAGMDVDSGVGVGKGEVSLERGRTRGVRRGVGNGSANGSAAAPVLKEEQDDDLRFMVGMQTA</sequence>
<keyword evidence="8" id="KW-1185">Reference proteome</keyword>
<feature type="region of interest" description="Disordered" evidence="5">
    <location>
        <begin position="138"/>
        <end position="181"/>
    </location>
</feature>
<dbReference type="Pfam" id="PF00010">
    <property type="entry name" value="HLH"/>
    <property type="match status" value="1"/>
</dbReference>
<evidence type="ECO:0000256" key="4">
    <source>
        <dbReference type="ARBA" id="ARBA00023242"/>
    </source>
</evidence>
<evidence type="ECO:0000256" key="3">
    <source>
        <dbReference type="ARBA" id="ARBA00023163"/>
    </source>
</evidence>
<keyword evidence="2" id="KW-0805">Transcription regulation</keyword>
<keyword evidence="4" id="KW-0539">Nucleus</keyword>
<feature type="compositionally biased region" description="Low complexity" evidence="5">
    <location>
        <begin position="138"/>
        <end position="155"/>
    </location>
</feature>
<name>A0A9P6D7W3_9AGAR</name>
<dbReference type="InterPro" id="IPR051732">
    <property type="entry name" value="USF"/>
</dbReference>
<feature type="domain" description="BHLH" evidence="6">
    <location>
        <begin position="168"/>
        <end position="283"/>
    </location>
</feature>
<reference evidence="7" key="1">
    <citation type="submission" date="2020-11" db="EMBL/GenBank/DDBJ databases">
        <authorList>
            <consortium name="DOE Joint Genome Institute"/>
            <person name="Ahrendt S."/>
            <person name="Riley R."/>
            <person name="Andreopoulos W."/>
            <person name="Labutti K."/>
            <person name="Pangilinan J."/>
            <person name="Ruiz-Duenas F.J."/>
            <person name="Barrasa J.M."/>
            <person name="Sanchez-Garcia M."/>
            <person name="Camarero S."/>
            <person name="Miyauchi S."/>
            <person name="Serrano A."/>
            <person name="Linde D."/>
            <person name="Babiker R."/>
            <person name="Drula E."/>
            <person name="Ayuso-Fernandez I."/>
            <person name="Pacheco R."/>
            <person name="Padilla G."/>
            <person name="Ferreira P."/>
            <person name="Barriuso J."/>
            <person name="Kellner H."/>
            <person name="Castanera R."/>
            <person name="Alfaro M."/>
            <person name="Ramirez L."/>
            <person name="Pisabarro A.G."/>
            <person name="Kuo A."/>
            <person name="Tritt A."/>
            <person name="Lipzen A."/>
            <person name="He G."/>
            <person name="Yan M."/>
            <person name="Ng V."/>
            <person name="Cullen D."/>
            <person name="Martin F."/>
            <person name="Rosso M.-N."/>
            <person name="Henrissat B."/>
            <person name="Hibbett D."/>
            <person name="Martinez A.T."/>
            <person name="Grigoriev I.V."/>
        </authorList>
    </citation>
    <scope>NUCLEOTIDE SEQUENCE</scope>
    <source>
        <strain evidence="7">CIRM-BRFM 674</strain>
    </source>
</reference>
<evidence type="ECO:0000256" key="5">
    <source>
        <dbReference type="SAM" id="MobiDB-lite"/>
    </source>
</evidence>
<dbReference type="PANTHER" id="PTHR46117:SF3">
    <property type="entry name" value="FI24210P1"/>
    <property type="match status" value="1"/>
</dbReference>
<feature type="compositionally biased region" description="Basic and acidic residues" evidence="5">
    <location>
        <begin position="325"/>
        <end position="340"/>
    </location>
</feature>
<dbReference type="GO" id="GO:0000978">
    <property type="term" value="F:RNA polymerase II cis-regulatory region sequence-specific DNA binding"/>
    <property type="evidence" value="ECO:0007669"/>
    <property type="project" value="TreeGrafter"/>
</dbReference>
<keyword evidence="3" id="KW-0804">Transcription</keyword>
<protein>
    <submittedName>
        <fullName evidence="7">HLH-domain-containing protein</fullName>
    </submittedName>
</protein>
<proteinExistence type="predicted"/>
<dbReference type="AlphaFoldDB" id="A0A9P6D7W3"/>
<feature type="compositionally biased region" description="Low complexity" evidence="5">
    <location>
        <begin position="105"/>
        <end position="126"/>
    </location>
</feature>
<feature type="region of interest" description="Disordered" evidence="5">
    <location>
        <begin position="411"/>
        <end position="466"/>
    </location>
</feature>
<dbReference type="OrthoDB" id="690068at2759"/>
<evidence type="ECO:0000256" key="2">
    <source>
        <dbReference type="ARBA" id="ARBA00023015"/>
    </source>
</evidence>
<accession>A0A9P6D7W3</accession>
<feature type="compositionally biased region" description="Basic and acidic residues" evidence="5">
    <location>
        <begin position="247"/>
        <end position="257"/>
    </location>
</feature>
<comment type="subcellular location">
    <subcellularLocation>
        <location evidence="1">Nucleus</location>
    </subcellularLocation>
</comment>
<dbReference type="PANTHER" id="PTHR46117">
    <property type="entry name" value="FI24210P1"/>
    <property type="match status" value="1"/>
</dbReference>
<dbReference type="SMART" id="SM00353">
    <property type="entry name" value="HLH"/>
    <property type="match status" value="1"/>
</dbReference>
<evidence type="ECO:0000313" key="8">
    <source>
        <dbReference type="Proteomes" id="UP000807469"/>
    </source>
</evidence>
<feature type="region of interest" description="Disordered" evidence="5">
    <location>
        <begin position="1"/>
        <end position="41"/>
    </location>
</feature>
<organism evidence="7 8">
    <name type="scientific">Pholiota conissans</name>
    <dbReference type="NCBI Taxonomy" id="109636"/>
    <lineage>
        <taxon>Eukaryota</taxon>
        <taxon>Fungi</taxon>
        <taxon>Dikarya</taxon>
        <taxon>Basidiomycota</taxon>
        <taxon>Agaricomycotina</taxon>
        <taxon>Agaricomycetes</taxon>
        <taxon>Agaricomycetidae</taxon>
        <taxon>Agaricales</taxon>
        <taxon>Agaricineae</taxon>
        <taxon>Strophariaceae</taxon>
        <taxon>Pholiota</taxon>
    </lineage>
</organism>
<gene>
    <name evidence="7" type="ORF">BDN70DRAFT_237248</name>
</gene>
<evidence type="ECO:0000313" key="7">
    <source>
        <dbReference type="EMBL" id="KAF9486160.1"/>
    </source>
</evidence>
<dbReference type="GO" id="GO:0005634">
    <property type="term" value="C:nucleus"/>
    <property type="evidence" value="ECO:0007669"/>
    <property type="project" value="UniProtKB-SubCell"/>
</dbReference>